<evidence type="ECO:0000256" key="3">
    <source>
        <dbReference type="ARBA" id="ARBA00022741"/>
    </source>
</evidence>
<dbReference type="InterPro" id="IPR008250">
    <property type="entry name" value="ATPase_P-typ_transduc_dom_A_sf"/>
</dbReference>
<dbReference type="PROSITE" id="PS00154">
    <property type="entry name" value="ATPASE_E1_E2"/>
    <property type="match status" value="1"/>
</dbReference>
<dbReference type="SFLD" id="SFLDF00027">
    <property type="entry name" value="p-type_atpase"/>
    <property type="match status" value="1"/>
</dbReference>
<keyword evidence="5" id="KW-1278">Translocase</keyword>
<evidence type="ECO:0000256" key="6">
    <source>
        <dbReference type="ARBA" id="ARBA00022989"/>
    </source>
</evidence>
<dbReference type="EMBL" id="QUMS01000004">
    <property type="protein sequence ID" value="REG06224.1"/>
    <property type="molecule type" value="Genomic_DNA"/>
</dbReference>
<keyword evidence="11" id="KW-1185">Reference proteome</keyword>
<dbReference type="SFLD" id="SFLDS00003">
    <property type="entry name" value="Haloacid_Dehalogenase"/>
    <property type="match status" value="1"/>
</dbReference>
<dbReference type="OrthoDB" id="9760364at2"/>
<comment type="caution">
    <text evidence="10">The sequence shown here is derived from an EMBL/GenBank/DDBJ whole genome shotgun (WGS) entry which is preliminary data.</text>
</comment>
<feature type="transmembrane region" description="Helical" evidence="8">
    <location>
        <begin position="800"/>
        <end position="817"/>
    </location>
</feature>
<evidence type="ECO:0000313" key="10">
    <source>
        <dbReference type="EMBL" id="REG06224.1"/>
    </source>
</evidence>
<dbReference type="Gene3D" id="3.40.50.1000">
    <property type="entry name" value="HAD superfamily/HAD-like"/>
    <property type="match status" value="1"/>
</dbReference>
<keyword evidence="6 8" id="KW-1133">Transmembrane helix</keyword>
<dbReference type="InterPro" id="IPR018303">
    <property type="entry name" value="ATPase_P-typ_P_site"/>
</dbReference>
<accession>A0A347ZQ67</accession>
<evidence type="ECO:0000256" key="4">
    <source>
        <dbReference type="ARBA" id="ARBA00022840"/>
    </source>
</evidence>
<feature type="transmembrane region" description="Helical" evidence="8">
    <location>
        <begin position="763"/>
        <end position="780"/>
    </location>
</feature>
<dbReference type="InterPro" id="IPR036412">
    <property type="entry name" value="HAD-like_sf"/>
</dbReference>
<keyword evidence="4" id="KW-0067">ATP-binding</keyword>
<dbReference type="Pfam" id="PF00690">
    <property type="entry name" value="Cation_ATPase_N"/>
    <property type="match status" value="1"/>
</dbReference>
<sequence>MERKREAEMLGISANEKFTGLSSEEVTDQRKIYGMNKLPEKKGTSPWSILISQFKSPLVYIILFAALVSLIVGEYGDFAIIMVVVVADVILGFVQEYRAQQTYEALKGLLKPTTTVIRNGEREEVEIWELVPGDLVILTNGERVPADGKLLEGLQVTLNEAILTGESDAVKKTELEGNNALYMGTTLCSGRAIMKVTYIGIETELGKIASSLQEHEEEETPLQVRLKAFSKTLTILVVAITAAILVSGLIMGKEFLSMLETSIILAIAAVPEGLLIAVTVIQVLGMKKILKRNGLVKRLLAVETLGSVSVICTDKTGTLTEGNMRVTQTDFNDEQRAFQVMLLCNDLEGPVDVALWDYGQAYKSDHLNSFIEKSARITEEMFSSETKFMATQYKTTEGDLCYLKGAPEIVMTMCEIDNDRQDRLLTQIDEWAGKGLRLLGLAWRMGGSLEEKSSYQWLGLVGMEDPVREGVQESIHLARHAGIQVKMITGDYRLTAERVALNIGLMEDGDRIIEGEQLQKLSDLELRREVKNISVFSRIRPNDKLRIVKALQENGEVTAMIGDGVNDAPALQRANIGVVVNEATDVAKETADLILIDSNFKTIVAAIEEGRIIFENIRKVVAYTLSNSFAEVLTIFMAMLFNWPAPLAVAQILWIHLICDGPSDIVLGFEPKEEGIMDEAPKSLKEPILTRLGATLIAIISISSAAFALSMFGHFYAVHHNPAEGQSIAFASFAINSMVYIFAYRSMRKSIFKSGPISRNKPLVWSVIAGLLTALIAFIVKPIRNLLGIVPLNVTEWLNVVGVALSLLIIVEIGKAISLKVHARKSAV</sequence>
<dbReference type="InterPro" id="IPR001757">
    <property type="entry name" value="P_typ_ATPase"/>
</dbReference>
<feature type="transmembrane region" description="Helical" evidence="8">
    <location>
        <begin position="233"/>
        <end position="251"/>
    </location>
</feature>
<dbReference type="InterPro" id="IPR023214">
    <property type="entry name" value="HAD_sf"/>
</dbReference>
<dbReference type="PANTHER" id="PTHR42861">
    <property type="entry name" value="CALCIUM-TRANSPORTING ATPASE"/>
    <property type="match status" value="1"/>
</dbReference>
<keyword evidence="2 8" id="KW-0812">Transmembrane</keyword>
<dbReference type="GO" id="GO:0016020">
    <property type="term" value="C:membrane"/>
    <property type="evidence" value="ECO:0007669"/>
    <property type="project" value="UniProtKB-SubCell"/>
</dbReference>
<dbReference type="Pfam" id="PF00122">
    <property type="entry name" value="E1-E2_ATPase"/>
    <property type="match status" value="1"/>
</dbReference>
<dbReference type="SUPFAM" id="SSF81665">
    <property type="entry name" value="Calcium ATPase, transmembrane domain M"/>
    <property type="match status" value="1"/>
</dbReference>
<evidence type="ECO:0000256" key="1">
    <source>
        <dbReference type="ARBA" id="ARBA00004141"/>
    </source>
</evidence>
<feature type="domain" description="Cation-transporting P-type ATPase N-terminal" evidence="9">
    <location>
        <begin position="1"/>
        <end position="74"/>
    </location>
</feature>
<dbReference type="InterPro" id="IPR023299">
    <property type="entry name" value="ATPase_P-typ_cyto_dom_N"/>
</dbReference>
<feature type="transmembrane region" description="Helical" evidence="8">
    <location>
        <begin position="78"/>
        <end position="94"/>
    </location>
</feature>
<dbReference type="GO" id="GO:0005524">
    <property type="term" value="F:ATP binding"/>
    <property type="evidence" value="ECO:0007669"/>
    <property type="project" value="UniProtKB-KW"/>
</dbReference>
<reference evidence="10 11" key="1">
    <citation type="submission" date="2018-08" db="EMBL/GenBank/DDBJ databases">
        <title>Genomic Encyclopedia of Type Strains, Phase IV (KMG-IV): sequencing the most valuable type-strain genomes for metagenomic binning, comparative biology and taxonomic classification.</title>
        <authorList>
            <person name="Goeker M."/>
        </authorList>
    </citation>
    <scope>NUCLEOTIDE SEQUENCE [LARGE SCALE GENOMIC DNA]</scope>
    <source>
        <strain evidence="10 11">DSM 23923</strain>
    </source>
</reference>
<evidence type="ECO:0000256" key="5">
    <source>
        <dbReference type="ARBA" id="ARBA00022967"/>
    </source>
</evidence>
<dbReference type="InterPro" id="IPR006068">
    <property type="entry name" value="ATPase_P-typ_cation-transptr_C"/>
</dbReference>
<feature type="transmembrane region" description="Helical" evidence="8">
    <location>
        <begin position="263"/>
        <end position="284"/>
    </location>
</feature>
<evidence type="ECO:0000256" key="2">
    <source>
        <dbReference type="ARBA" id="ARBA00022692"/>
    </source>
</evidence>
<dbReference type="Gene3D" id="3.40.1110.10">
    <property type="entry name" value="Calcium-transporting ATPase, cytoplasmic domain N"/>
    <property type="match status" value="1"/>
</dbReference>
<name>A0A347ZQ67_9CHLR</name>
<dbReference type="SFLD" id="SFLDG00002">
    <property type="entry name" value="C1.7:_P-type_atpase_like"/>
    <property type="match status" value="1"/>
</dbReference>
<keyword evidence="3" id="KW-0547">Nucleotide-binding</keyword>
<dbReference type="SMART" id="SM00831">
    <property type="entry name" value="Cation_ATPase_N"/>
    <property type="match status" value="1"/>
</dbReference>
<evidence type="ECO:0000259" key="9">
    <source>
        <dbReference type="SMART" id="SM00831"/>
    </source>
</evidence>
<dbReference type="InterPro" id="IPR044492">
    <property type="entry name" value="P_typ_ATPase_HD_dom"/>
</dbReference>
<dbReference type="AlphaFoldDB" id="A0A347ZQ67"/>
<dbReference type="Pfam" id="PF00702">
    <property type="entry name" value="Hydrolase"/>
    <property type="match status" value="1"/>
</dbReference>
<dbReference type="InterPro" id="IPR023298">
    <property type="entry name" value="ATPase_P-typ_TM_dom_sf"/>
</dbReference>
<proteinExistence type="predicted"/>
<dbReference type="Proteomes" id="UP000256388">
    <property type="component" value="Unassembled WGS sequence"/>
</dbReference>
<dbReference type="NCBIfam" id="TIGR01494">
    <property type="entry name" value="ATPase_P-type"/>
    <property type="match status" value="2"/>
</dbReference>
<dbReference type="SUPFAM" id="SSF56784">
    <property type="entry name" value="HAD-like"/>
    <property type="match status" value="1"/>
</dbReference>
<evidence type="ECO:0000256" key="7">
    <source>
        <dbReference type="ARBA" id="ARBA00023136"/>
    </source>
</evidence>
<dbReference type="Gene3D" id="2.70.150.10">
    <property type="entry name" value="Calcium-transporting ATPase, cytoplasmic transduction domain A"/>
    <property type="match status" value="1"/>
</dbReference>
<evidence type="ECO:0000313" key="11">
    <source>
        <dbReference type="Proteomes" id="UP000256388"/>
    </source>
</evidence>
<comment type="subcellular location">
    <subcellularLocation>
        <location evidence="1">Membrane</location>
        <topology evidence="1">Multi-pass membrane protein</topology>
    </subcellularLocation>
</comment>
<feature type="transmembrane region" description="Helical" evidence="8">
    <location>
        <begin position="725"/>
        <end position="743"/>
    </location>
</feature>
<dbReference type="InterPro" id="IPR004014">
    <property type="entry name" value="ATPase_P-typ_cation-transptr_N"/>
</dbReference>
<dbReference type="Pfam" id="PF00689">
    <property type="entry name" value="Cation_ATPase_C"/>
    <property type="match status" value="1"/>
</dbReference>
<dbReference type="SUPFAM" id="SSF81653">
    <property type="entry name" value="Calcium ATPase, transduction domain A"/>
    <property type="match status" value="1"/>
</dbReference>
<protein>
    <submittedName>
        <fullName evidence="10">Ca2+-transporting ATPase</fullName>
    </submittedName>
</protein>
<gene>
    <name evidence="10" type="ORF">DFR64_2656</name>
</gene>
<dbReference type="GO" id="GO:0016887">
    <property type="term" value="F:ATP hydrolysis activity"/>
    <property type="evidence" value="ECO:0007669"/>
    <property type="project" value="InterPro"/>
</dbReference>
<dbReference type="Gene3D" id="1.20.1110.10">
    <property type="entry name" value="Calcium-transporting ATPase, transmembrane domain"/>
    <property type="match status" value="1"/>
</dbReference>
<dbReference type="PRINTS" id="PR00120">
    <property type="entry name" value="HATPASE"/>
</dbReference>
<keyword evidence="7 8" id="KW-0472">Membrane</keyword>
<feature type="transmembrane region" description="Helical" evidence="8">
    <location>
        <begin position="688"/>
        <end position="713"/>
    </location>
</feature>
<dbReference type="PRINTS" id="PR00119">
    <property type="entry name" value="CATATPASE"/>
</dbReference>
<dbReference type="RefSeq" id="WP_116225921.1">
    <property type="nucleotide sequence ID" value="NZ_AP018437.1"/>
</dbReference>
<dbReference type="InterPro" id="IPR059000">
    <property type="entry name" value="ATPase_P-type_domA"/>
</dbReference>
<organism evidence="10 11">
    <name type="scientific">Pelolinea submarina</name>
    <dbReference type="NCBI Taxonomy" id="913107"/>
    <lineage>
        <taxon>Bacteria</taxon>
        <taxon>Bacillati</taxon>
        <taxon>Chloroflexota</taxon>
        <taxon>Anaerolineae</taxon>
        <taxon>Anaerolineales</taxon>
        <taxon>Anaerolineaceae</taxon>
        <taxon>Pelolinea</taxon>
    </lineage>
</organism>
<evidence type="ECO:0000256" key="8">
    <source>
        <dbReference type="SAM" id="Phobius"/>
    </source>
</evidence>
<feature type="transmembrane region" description="Helical" evidence="8">
    <location>
        <begin position="47"/>
        <end position="72"/>
    </location>
</feature>